<feature type="compositionally biased region" description="Basic residues" evidence="1">
    <location>
        <begin position="233"/>
        <end position="267"/>
    </location>
</feature>
<protein>
    <submittedName>
        <fullName evidence="2">Uncharacterized protein</fullName>
    </submittedName>
</protein>
<reference evidence="2" key="1">
    <citation type="submission" date="2020-02" db="EMBL/GenBank/DDBJ databases">
        <authorList>
            <person name="Meier V. D."/>
        </authorList>
    </citation>
    <scope>NUCLEOTIDE SEQUENCE</scope>
    <source>
        <strain evidence="2">AVDCRST_MAG32</strain>
    </source>
</reference>
<dbReference type="EMBL" id="CADCUM010000123">
    <property type="protein sequence ID" value="CAA9403266.1"/>
    <property type="molecule type" value="Genomic_DNA"/>
</dbReference>
<feature type="compositionally biased region" description="Low complexity" evidence="1">
    <location>
        <begin position="1"/>
        <end position="12"/>
    </location>
</feature>
<feature type="compositionally biased region" description="Basic residues" evidence="1">
    <location>
        <begin position="198"/>
        <end position="209"/>
    </location>
</feature>
<evidence type="ECO:0000256" key="1">
    <source>
        <dbReference type="SAM" id="MobiDB-lite"/>
    </source>
</evidence>
<dbReference type="AlphaFoldDB" id="A0A6J4P2N2"/>
<name>A0A6J4P2N2_9ACTN</name>
<feature type="compositionally biased region" description="Low complexity" evidence="1">
    <location>
        <begin position="97"/>
        <end position="106"/>
    </location>
</feature>
<gene>
    <name evidence="2" type="ORF">AVDCRST_MAG32-3094</name>
</gene>
<feature type="non-terminal residue" evidence="2">
    <location>
        <position position="1"/>
    </location>
</feature>
<organism evidence="2">
    <name type="scientific">uncultured Nocardioides sp</name>
    <dbReference type="NCBI Taxonomy" id="198441"/>
    <lineage>
        <taxon>Bacteria</taxon>
        <taxon>Bacillati</taxon>
        <taxon>Actinomycetota</taxon>
        <taxon>Actinomycetes</taxon>
        <taxon>Propionibacteriales</taxon>
        <taxon>Nocardioidaceae</taxon>
        <taxon>Nocardioides</taxon>
        <taxon>environmental samples</taxon>
    </lineage>
</organism>
<evidence type="ECO:0000313" key="2">
    <source>
        <dbReference type="EMBL" id="CAA9403266.1"/>
    </source>
</evidence>
<feature type="compositionally biased region" description="Basic and acidic residues" evidence="1">
    <location>
        <begin position="295"/>
        <end position="305"/>
    </location>
</feature>
<accession>A0A6J4P2N2</accession>
<proteinExistence type="predicted"/>
<feature type="compositionally biased region" description="Basic residues" evidence="1">
    <location>
        <begin position="28"/>
        <end position="37"/>
    </location>
</feature>
<sequence>GRRGAGLRAAPLPRRRAGARGVRDRAPRGRPPRRVGRCHPGGMVPRRGGDARTAPSADRGPRRLRRRVGDQAPQARPRVGLPGRGRRIPRGPGHGLGLLTRPDALVPAPPPGGAPGGRRRGHDRGVRRRRLRPGRRARGAQPGGCLRRRRHAALVPPRAPVGRAAVGERGPRRPRGGRGGAGGAARRRGDPPSTGALRPRRGRRCRPRDHGRGGPPGWRPGRERGGRGLPQPARRRARRRLGAGASPRRRGRRCRRPPRARRQRHQGRGTDGAGGRRRAGDAAGGHRRGRPGRRVLGDHAPRAPL</sequence>
<feature type="non-terminal residue" evidence="2">
    <location>
        <position position="305"/>
    </location>
</feature>
<feature type="compositionally biased region" description="Basic residues" evidence="1">
    <location>
        <begin position="117"/>
        <end position="138"/>
    </location>
</feature>
<feature type="region of interest" description="Disordered" evidence="1">
    <location>
        <begin position="1"/>
        <end position="305"/>
    </location>
</feature>